<reference evidence="3" key="1">
    <citation type="journal article" date="2022" name="bioRxiv">
        <title>Sequencing and chromosome-scale assembly of the giantPleurodeles waltlgenome.</title>
        <authorList>
            <person name="Brown T."/>
            <person name="Elewa A."/>
            <person name="Iarovenko S."/>
            <person name="Subramanian E."/>
            <person name="Araus A.J."/>
            <person name="Petzold A."/>
            <person name="Susuki M."/>
            <person name="Suzuki K.-i.T."/>
            <person name="Hayashi T."/>
            <person name="Toyoda A."/>
            <person name="Oliveira C."/>
            <person name="Osipova E."/>
            <person name="Leigh N.D."/>
            <person name="Simon A."/>
            <person name="Yun M.H."/>
        </authorList>
    </citation>
    <scope>NUCLEOTIDE SEQUENCE</scope>
    <source>
        <strain evidence="3">20211129_DDA</strain>
        <tissue evidence="3">Liver</tissue>
    </source>
</reference>
<evidence type="ECO:0000256" key="2">
    <source>
        <dbReference type="SAM" id="Phobius"/>
    </source>
</evidence>
<sequence>MERCLKLEGAVESTGQLDGSIRVRTQMLFDPVAGWLVIVFIRVLSPLVGFWIKVPVQPVPWRKKATVLSLVATDRFSPQNKKKNGTTAMRDFPRSEISG</sequence>
<feature type="region of interest" description="Disordered" evidence="1">
    <location>
        <begin position="77"/>
        <end position="99"/>
    </location>
</feature>
<evidence type="ECO:0000313" key="3">
    <source>
        <dbReference type="EMBL" id="KAJ1203927.1"/>
    </source>
</evidence>
<keyword evidence="2" id="KW-1133">Transmembrane helix</keyword>
<name>A0AAV7VUK9_PLEWA</name>
<keyword evidence="2" id="KW-0812">Transmembrane</keyword>
<feature type="transmembrane region" description="Helical" evidence="2">
    <location>
        <begin position="32"/>
        <end position="54"/>
    </location>
</feature>
<accession>A0AAV7VUK9</accession>
<keyword evidence="2" id="KW-0472">Membrane</keyword>
<gene>
    <name evidence="3" type="ORF">NDU88_007708</name>
</gene>
<dbReference type="EMBL" id="JANPWB010000003">
    <property type="protein sequence ID" value="KAJ1203927.1"/>
    <property type="molecule type" value="Genomic_DNA"/>
</dbReference>
<keyword evidence="4" id="KW-1185">Reference proteome</keyword>
<comment type="caution">
    <text evidence="3">The sequence shown here is derived from an EMBL/GenBank/DDBJ whole genome shotgun (WGS) entry which is preliminary data.</text>
</comment>
<protein>
    <submittedName>
        <fullName evidence="3">Uncharacterized protein</fullName>
    </submittedName>
</protein>
<dbReference type="AlphaFoldDB" id="A0AAV7VUK9"/>
<organism evidence="3 4">
    <name type="scientific">Pleurodeles waltl</name>
    <name type="common">Iberian ribbed newt</name>
    <dbReference type="NCBI Taxonomy" id="8319"/>
    <lineage>
        <taxon>Eukaryota</taxon>
        <taxon>Metazoa</taxon>
        <taxon>Chordata</taxon>
        <taxon>Craniata</taxon>
        <taxon>Vertebrata</taxon>
        <taxon>Euteleostomi</taxon>
        <taxon>Amphibia</taxon>
        <taxon>Batrachia</taxon>
        <taxon>Caudata</taxon>
        <taxon>Salamandroidea</taxon>
        <taxon>Salamandridae</taxon>
        <taxon>Pleurodelinae</taxon>
        <taxon>Pleurodeles</taxon>
    </lineage>
</organism>
<evidence type="ECO:0000256" key="1">
    <source>
        <dbReference type="SAM" id="MobiDB-lite"/>
    </source>
</evidence>
<dbReference type="Proteomes" id="UP001066276">
    <property type="component" value="Chromosome 2_1"/>
</dbReference>
<evidence type="ECO:0000313" key="4">
    <source>
        <dbReference type="Proteomes" id="UP001066276"/>
    </source>
</evidence>
<proteinExistence type="predicted"/>